<dbReference type="Gene3D" id="3.40.50.300">
    <property type="entry name" value="P-loop containing nucleotide triphosphate hydrolases"/>
    <property type="match status" value="1"/>
</dbReference>
<organism evidence="4 5">
    <name type="scientific">Carpediemonas membranifera</name>
    <dbReference type="NCBI Taxonomy" id="201153"/>
    <lineage>
        <taxon>Eukaryota</taxon>
        <taxon>Metamonada</taxon>
        <taxon>Carpediemonas-like organisms</taxon>
        <taxon>Carpediemonas</taxon>
    </lineage>
</organism>
<reference evidence="4" key="1">
    <citation type="submission" date="2021-05" db="EMBL/GenBank/DDBJ databases">
        <title>A free-living protist that lacks canonical eukaryotic 1 DNA replication and segregation systems.</title>
        <authorList>
            <person name="Salas-Leiva D.E."/>
            <person name="Tromer E.C."/>
            <person name="Curtis B.A."/>
            <person name="Jerlstrom-Hultqvist J."/>
            <person name="Kolisko M."/>
            <person name="Yi Z."/>
            <person name="Salas-Leiva J.S."/>
            <person name="Gallot-Lavallee L."/>
            <person name="Kops G.J.P.L."/>
            <person name="Archibald J.M."/>
            <person name="Simpson A.G.B."/>
            <person name="Roger A.J."/>
        </authorList>
    </citation>
    <scope>NUCLEOTIDE SEQUENCE</scope>
    <source>
        <strain evidence="4">BICM</strain>
    </source>
</reference>
<dbReference type="PANTHER" id="PTHR18934">
    <property type="entry name" value="ATP-DEPENDENT RNA HELICASE"/>
    <property type="match status" value="1"/>
</dbReference>
<proteinExistence type="predicted"/>
<evidence type="ECO:0000313" key="4">
    <source>
        <dbReference type="EMBL" id="KAG9394626.1"/>
    </source>
</evidence>
<accession>A0A8J6BYL4</accession>
<dbReference type="Pfam" id="PF13245">
    <property type="entry name" value="AAA_19"/>
    <property type="match status" value="1"/>
</dbReference>
<gene>
    <name evidence="4" type="ORF">J8273_3880</name>
</gene>
<evidence type="ECO:0000313" key="5">
    <source>
        <dbReference type="Proteomes" id="UP000717585"/>
    </source>
</evidence>
<keyword evidence="2" id="KW-0067">ATP-binding</keyword>
<sequence length="1439" mass="158198">MPPNEDCYVCNIFLDENDFFSGSKAIIKAQEISDVFHKKMYTKHTIRPTTISHSDFNRFRSLCLNCDETSDAIFDLAPVYRLLSAQTDAKSVAYALIRWYTALLNTSGGLIVFKHVYPRHMDEAARSKYRDRISSTANSSMNLALAPFYPDIVSELRCIRGESEGGLVADLFLWPVEFHRSTPVLFTANIAKSGNNAYVIELDEEGQRVLRVDECPVPLHDGPAAPPTIAQDRAAARELATRYREFIPSIVNEAMMPRELPIEAMGGAIVEAIQNRRVTLITGPPGCGKTSFVVKAMIDRVTIEGGRSTCLLTAPTRDSAMATSACLRRVVTGTLHRTAGVVGHLVRDSDTTGPETMVTVSTVRRAVHAMAGERHGHPSHGTFVIDELQTLRSDVSIAISQARLMLRQFAHTRVVLLATTPALPHDSDHAMRTILDYFDEFNPSWVDVYDARNMSSAMRVQTLWDNPAAARAARIRPGSTLPLPGVQVDPLIRAKFIQLVTDAVVKIVVRTDFEKVKDAKVVAAFIPGSAMVRTVAGDVVRRAAQMMPIAVSTVTVGGQQEFYTPEPVRGRPTPPVIRIYVGTPAMEVSGLRADIIVDSCLEYHTVTDTANTQLKTLLASQTTLLQRASLGDMYGSAGCTVIRVVPQFMWATLPPFREPGILTDDLDRVILDALKGSDAVDLQVLLDIPFVPGQNRIRHSISWLAQRNLLECTTSGTLRATDMSRMIVSIPLPPTAALSLWLGTRMAMTDDAIVVAVAATRAGAFSLFQHRNSAAAFSSALGLSEGVRSDPLLVANTYLWWKRTRPVIIHSALDETTWVRDHYLSIGELQTMDDTIAMVRRSLARAGLCTAPDSDVPMPRSLYADVEHPMASGVSFQQYIFPSFSSRDPTRVSLALLMLSFGHPERLFTATRVSTEGTIAKLDPPLDPHRAVEFPPPDYKQSAEAVVEIERQARLHDLKILTVADNEGHKRRVIHRAPTQRVDQSPHPSFAEFDVMLARKPKQVSVADLDGGVMFDPPMGMHSSLASFYKLKLTTDRKFMSGLLNPLDGTAVVERIIPADQETKIAIAQSSLLCPLLIPRAVDTPTLVGLTLSPLLMPGTTPKDDPREIFFNNSLFPTTAMYAVETTLCLAAGMSRLGGVRWETDKGVLGDGERVVLSVLKASGRPEALWARTFDVSASFRARMRWVLDHVLEPSQETAEMTREMLSRIMATHNVAEHGWKDLIKPPPLAPREIDLAGRSDLHWPSRNVEPRERRRARHLKRRAVPAVNPEIALKRAHTEASTPTSEGGATLSQLFSDGQDMAAIRLMGITTESADTSMHVSVPGSAESNWDQWGLGVESDDDFAEYETTEHDLAAGVDMLTVAAGPKPCPVSVRTPARRTAADSLLNESHWDMGEGDDDINGSQWSRPNETVCMNDDCLGECEAPGILGDEAYDDYVL</sequence>
<dbReference type="InterPro" id="IPR014001">
    <property type="entry name" value="Helicase_ATP-bd"/>
</dbReference>
<dbReference type="EMBL" id="JAHDYR010000014">
    <property type="protein sequence ID" value="KAG9394626.1"/>
    <property type="molecule type" value="Genomic_DNA"/>
</dbReference>
<dbReference type="GO" id="GO:0016787">
    <property type="term" value="F:hydrolase activity"/>
    <property type="evidence" value="ECO:0007669"/>
    <property type="project" value="UniProtKB-KW"/>
</dbReference>
<keyword evidence="1" id="KW-0378">Hydrolase</keyword>
<keyword evidence="2" id="KW-0347">Helicase</keyword>
<dbReference type="InterPro" id="IPR027417">
    <property type="entry name" value="P-loop_NTPase"/>
</dbReference>
<dbReference type="SUPFAM" id="SSF52540">
    <property type="entry name" value="P-loop containing nucleoside triphosphate hydrolases"/>
    <property type="match status" value="1"/>
</dbReference>
<evidence type="ECO:0000259" key="3">
    <source>
        <dbReference type="SMART" id="SM00487"/>
    </source>
</evidence>
<dbReference type="Proteomes" id="UP000717585">
    <property type="component" value="Unassembled WGS sequence"/>
</dbReference>
<dbReference type="GO" id="GO:0004386">
    <property type="term" value="F:helicase activity"/>
    <property type="evidence" value="ECO:0007669"/>
    <property type="project" value="UniProtKB-KW"/>
</dbReference>
<keyword evidence="2" id="KW-0547">Nucleotide-binding</keyword>
<protein>
    <recommendedName>
        <fullName evidence="3">Helicase ATP-binding domain-containing protein</fullName>
    </recommendedName>
</protein>
<dbReference type="SMART" id="SM00487">
    <property type="entry name" value="DEXDc"/>
    <property type="match status" value="1"/>
</dbReference>
<keyword evidence="5" id="KW-1185">Reference proteome</keyword>
<feature type="domain" description="Helicase ATP-binding" evidence="3">
    <location>
        <begin position="255"/>
        <end position="449"/>
    </location>
</feature>
<evidence type="ECO:0000256" key="1">
    <source>
        <dbReference type="ARBA" id="ARBA00022801"/>
    </source>
</evidence>
<evidence type="ECO:0000256" key="2">
    <source>
        <dbReference type="ARBA" id="ARBA00022806"/>
    </source>
</evidence>
<dbReference type="GO" id="GO:0003723">
    <property type="term" value="F:RNA binding"/>
    <property type="evidence" value="ECO:0007669"/>
    <property type="project" value="TreeGrafter"/>
</dbReference>
<dbReference type="PANTHER" id="PTHR18934:SF119">
    <property type="entry name" value="ATP-DEPENDENT RNA HELICASE A"/>
    <property type="match status" value="1"/>
</dbReference>
<name>A0A8J6BYL4_9EUKA</name>
<comment type="caution">
    <text evidence="4">The sequence shown here is derived from an EMBL/GenBank/DDBJ whole genome shotgun (WGS) entry which is preliminary data.</text>
</comment>